<dbReference type="EMBL" id="MN586038">
    <property type="protein sequence ID" value="QGJ94760.1"/>
    <property type="molecule type" value="Genomic_DNA"/>
</dbReference>
<protein>
    <submittedName>
        <fullName evidence="1">Uncharacterized protein</fullName>
    </submittedName>
</protein>
<organism evidence="1 2">
    <name type="scientific">Mycobacterium phage WalterMcMickey</name>
    <dbReference type="NCBI Taxonomy" id="2656614"/>
    <lineage>
        <taxon>Viruses</taxon>
        <taxon>Duplodnaviria</taxon>
        <taxon>Heunggongvirae</taxon>
        <taxon>Uroviricota</taxon>
        <taxon>Caudoviricetes</taxon>
        <taxon>Fromanvirus</taxon>
        <taxon>Fromanvirus twister</taxon>
    </lineage>
</organism>
<proteinExistence type="predicted"/>
<accession>A0A649VQJ4</accession>
<evidence type="ECO:0000313" key="1">
    <source>
        <dbReference type="EMBL" id="QGJ94760.1"/>
    </source>
</evidence>
<sequence length="65" mass="7600">MREVTMDDIQLYVYRHVDIDKFDQVGIISALDRAMPDQVRDDLDLEITLAEKLDAGLLARHQWLD</sequence>
<gene>
    <name evidence="1" type="primary">87</name>
    <name evidence="1" type="ORF">SEA_WALTERMCMICKEY_87</name>
</gene>
<evidence type="ECO:0000313" key="2">
    <source>
        <dbReference type="Proteomes" id="UP000427921"/>
    </source>
</evidence>
<dbReference type="Proteomes" id="UP000427921">
    <property type="component" value="Segment"/>
</dbReference>
<name>A0A649VQJ4_9CAUD</name>
<reference evidence="1 2" key="1">
    <citation type="submission" date="2019-10" db="EMBL/GenBank/DDBJ databases">
        <authorList>
            <person name="Abad O.A."/>
            <person name="Garlena R.A."/>
            <person name="Russell D.A."/>
            <person name="Pope W.H."/>
            <person name="Jacobs-Sera D."/>
            <person name="Hatfull G.F."/>
        </authorList>
    </citation>
    <scope>NUCLEOTIDE SEQUENCE [LARGE SCALE GENOMIC DNA]</scope>
</reference>